<dbReference type="Gene3D" id="3.10.180.10">
    <property type="entry name" value="2,3-Dihydroxybiphenyl 1,2-Dioxygenase, domain 1"/>
    <property type="match status" value="1"/>
</dbReference>
<dbReference type="InterPro" id="IPR037523">
    <property type="entry name" value="VOC_core"/>
</dbReference>
<evidence type="ECO:0000313" key="3">
    <source>
        <dbReference type="Proteomes" id="UP000033633"/>
    </source>
</evidence>
<comment type="caution">
    <text evidence="2">The sequence shown here is derived from an EMBL/GenBank/DDBJ whole genome shotgun (WGS) entry which is preliminary data.</text>
</comment>
<dbReference type="SUPFAM" id="SSF54593">
    <property type="entry name" value="Glyoxalase/Bleomycin resistance protein/Dihydroxybiphenyl dioxygenase"/>
    <property type="match status" value="1"/>
</dbReference>
<evidence type="ECO:0000259" key="1">
    <source>
        <dbReference type="PROSITE" id="PS51819"/>
    </source>
</evidence>
<sequence>MKPYVEHANLTVRHLEDTIEFLQTAIPEFTVRHLGQHPMYRWCHIGTEDTYLALQEVVARDQIDRTPYRDLGINHIGLVVDDVVQVRERLLSAGYRENDMETTHPSRQRIYFYDRDGIEWEFTQYLSDDPLQRNDYAL</sequence>
<gene>
    <name evidence="2" type="ORF">KY46_02730</name>
</gene>
<proteinExistence type="predicted"/>
<dbReference type="Pfam" id="PF00903">
    <property type="entry name" value="Glyoxalase"/>
    <property type="match status" value="1"/>
</dbReference>
<keyword evidence="2" id="KW-0456">Lyase</keyword>
<dbReference type="AlphaFoldDB" id="A0A0F5VHR9"/>
<name>A0A0F5VHR9_9GAMM</name>
<dbReference type="Proteomes" id="UP000033633">
    <property type="component" value="Unassembled WGS sequence"/>
</dbReference>
<accession>A0A0F5VHR9</accession>
<dbReference type="PATRIC" id="fig|265726.11.peg.589"/>
<dbReference type="GO" id="GO:0016829">
    <property type="term" value="F:lyase activity"/>
    <property type="evidence" value="ECO:0007669"/>
    <property type="project" value="UniProtKB-KW"/>
</dbReference>
<dbReference type="OrthoDB" id="9179860at2"/>
<evidence type="ECO:0000313" key="2">
    <source>
        <dbReference type="EMBL" id="KKD01721.1"/>
    </source>
</evidence>
<dbReference type="CDD" id="cd06587">
    <property type="entry name" value="VOC"/>
    <property type="match status" value="1"/>
</dbReference>
<feature type="domain" description="VOC" evidence="1">
    <location>
        <begin position="4"/>
        <end position="125"/>
    </location>
</feature>
<dbReference type="EMBL" id="JWYV01000001">
    <property type="protein sequence ID" value="KKD01721.1"/>
    <property type="molecule type" value="Genomic_DNA"/>
</dbReference>
<organism evidence="2 3">
    <name type="scientific">Photobacterium halotolerans</name>
    <dbReference type="NCBI Taxonomy" id="265726"/>
    <lineage>
        <taxon>Bacteria</taxon>
        <taxon>Pseudomonadati</taxon>
        <taxon>Pseudomonadota</taxon>
        <taxon>Gammaproteobacteria</taxon>
        <taxon>Vibrionales</taxon>
        <taxon>Vibrionaceae</taxon>
        <taxon>Photobacterium</taxon>
    </lineage>
</organism>
<dbReference type="InterPro" id="IPR029068">
    <property type="entry name" value="Glyas_Bleomycin-R_OHBP_Dase"/>
</dbReference>
<dbReference type="InterPro" id="IPR004360">
    <property type="entry name" value="Glyas_Fos-R_dOase_dom"/>
</dbReference>
<keyword evidence="3" id="KW-1185">Reference proteome</keyword>
<dbReference type="PROSITE" id="PS51819">
    <property type="entry name" value="VOC"/>
    <property type="match status" value="1"/>
</dbReference>
<dbReference type="RefSeq" id="WP_046219048.1">
    <property type="nucleotide sequence ID" value="NZ_JWYV01000001.1"/>
</dbReference>
<dbReference type="STRING" id="265726.KY46_02730"/>
<protein>
    <submittedName>
        <fullName evidence="2">Lactoylglutathione lyase</fullName>
    </submittedName>
</protein>
<reference evidence="2" key="1">
    <citation type="submission" date="2014-12" db="EMBL/GenBank/DDBJ databases">
        <title>Mercury Reductase activity and rhizosphere competence traits in the genome of root associated Photobacterium halotolerans MELD1.</title>
        <authorList>
            <person name="Mathew D.C."/>
            <person name="Huang C.-C."/>
        </authorList>
    </citation>
    <scope>NUCLEOTIDE SEQUENCE [LARGE SCALE GENOMIC DNA]</scope>
    <source>
        <strain evidence="2">MELD1</strain>
    </source>
</reference>